<protein>
    <submittedName>
        <fullName evidence="1">Nuclease</fullName>
    </submittedName>
</protein>
<dbReference type="InterPro" id="IPR035437">
    <property type="entry name" value="SNase_OB-fold_sf"/>
</dbReference>
<dbReference type="Gene3D" id="2.40.50.90">
    <property type="match status" value="1"/>
</dbReference>
<dbReference type="Proteomes" id="UP000027463">
    <property type="component" value="Unassembled WGS sequence"/>
</dbReference>
<name>A0ABR4TN31_9PROT</name>
<reference evidence="1 2" key="1">
    <citation type="submission" date="2013-07" db="EMBL/GenBank/DDBJ databases">
        <title>Thalassospira permensis NBRC 106175 Genome Sequencing.</title>
        <authorList>
            <person name="Lai Q."/>
            <person name="Shao Z."/>
        </authorList>
    </citation>
    <scope>NUCLEOTIDE SEQUENCE [LARGE SCALE GENOMIC DNA]</scope>
    <source>
        <strain evidence="1 2">NBRC 106175</strain>
    </source>
</reference>
<evidence type="ECO:0000313" key="2">
    <source>
        <dbReference type="Proteomes" id="UP000027463"/>
    </source>
</evidence>
<sequence length="257" mass="27507">MLVSGHFSLDHRCFAWQAVSSCQTGIALADIPSGNTFRVTGVMKKLLLILAVIAGFASATGTNNAAHAAPGAAGFPDVLQGDQLRFGNMIVELFGIRAPRPGMICRAGSVEFQCGAAAAQALDRIIENYAIACQQVSDSQLFPMLTECRMGQTDINRLLLRAGWAIVDMNSCDGNPNCLTYLGDQAHAKENRKGMWMGDLPYELVALAAKPKPIDIDNANGETEVANDNGAPFSINLAAEMEQANKPDTTLLSFLMR</sequence>
<evidence type="ECO:0000313" key="1">
    <source>
        <dbReference type="EMBL" id="KEO56758.1"/>
    </source>
</evidence>
<accession>A0ABR4TN31</accession>
<dbReference type="EMBL" id="AUNC01000020">
    <property type="protein sequence ID" value="KEO56758.1"/>
    <property type="molecule type" value="Genomic_DNA"/>
</dbReference>
<comment type="caution">
    <text evidence="1">The sequence shown here is derived from an EMBL/GenBank/DDBJ whole genome shotgun (WGS) entry which is preliminary data.</text>
</comment>
<proteinExistence type="predicted"/>
<dbReference type="SUPFAM" id="SSF50199">
    <property type="entry name" value="Staphylococcal nuclease"/>
    <property type="match status" value="1"/>
</dbReference>
<keyword evidence="2" id="KW-1185">Reference proteome</keyword>
<organism evidence="1 2">
    <name type="scientific">Thalassospira permensis NBRC 106175</name>
    <dbReference type="NCBI Taxonomy" id="1353532"/>
    <lineage>
        <taxon>Bacteria</taxon>
        <taxon>Pseudomonadati</taxon>
        <taxon>Pseudomonadota</taxon>
        <taxon>Alphaproteobacteria</taxon>
        <taxon>Rhodospirillales</taxon>
        <taxon>Thalassospiraceae</taxon>
        <taxon>Thalassospira</taxon>
    </lineage>
</organism>
<gene>
    <name evidence="1" type="ORF">SMB34_18685</name>
</gene>